<proteinExistence type="predicted"/>
<comment type="caution">
    <text evidence="1">The sequence shown here is derived from an EMBL/GenBank/DDBJ whole genome shotgun (WGS) entry which is preliminary data.</text>
</comment>
<evidence type="ECO:0000313" key="1">
    <source>
        <dbReference type="EMBL" id="KAG0421895.1"/>
    </source>
</evidence>
<keyword evidence="2" id="KW-1185">Reference proteome</keyword>
<dbReference type="EMBL" id="JABSTQ010010302">
    <property type="protein sequence ID" value="KAG0421895.1"/>
    <property type="molecule type" value="Genomic_DNA"/>
</dbReference>
<feature type="non-terminal residue" evidence="1">
    <location>
        <position position="105"/>
    </location>
</feature>
<gene>
    <name evidence="1" type="ORF">HPB47_002239</name>
</gene>
<reference evidence="1 2" key="1">
    <citation type="journal article" date="2020" name="Cell">
        <title>Large-Scale Comparative Analyses of Tick Genomes Elucidate Their Genetic Diversity and Vector Capacities.</title>
        <authorList>
            <consortium name="Tick Genome and Microbiome Consortium (TIGMIC)"/>
            <person name="Jia N."/>
            <person name="Wang J."/>
            <person name="Shi W."/>
            <person name="Du L."/>
            <person name="Sun Y."/>
            <person name="Zhan W."/>
            <person name="Jiang J.F."/>
            <person name="Wang Q."/>
            <person name="Zhang B."/>
            <person name="Ji P."/>
            <person name="Bell-Sakyi L."/>
            <person name="Cui X.M."/>
            <person name="Yuan T.T."/>
            <person name="Jiang B.G."/>
            <person name="Yang W.F."/>
            <person name="Lam T.T."/>
            <person name="Chang Q.C."/>
            <person name="Ding S.J."/>
            <person name="Wang X.J."/>
            <person name="Zhu J.G."/>
            <person name="Ruan X.D."/>
            <person name="Zhao L."/>
            <person name="Wei J.T."/>
            <person name="Ye R.Z."/>
            <person name="Que T.C."/>
            <person name="Du C.H."/>
            <person name="Zhou Y.H."/>
            <person name="Cheng J.X."/>
            <person name="Dai P.F."/>
            <person name="Guo W.B."/>
            <person name="Han X.H."/>
            <person name="Huang E.J."/>
            <person name="Li L.F."/>
            <person name="Wei W."/>
            <person name="Gao Y.C."/>
            <person name="Liu J.Z."/>
            <person name="Shao H.Z."/>
            <person name="Wang X."/>
            <person name="Wang C.C."/>
            <person name="Yang T.C."/>
            <person name="Huo Q.B."/>
            <person name="Li W."/>
            <person name="Chen H.Y."/>
            <person name="Chen S.E."/>
            <person name="Zhou L.G."/>
            <person name="Ni X.B."/>
            <person name="Tian J.H."/>
            <person name="Sheng Y."/>
            <person name="Liu T."/>
            <person name="Pan Y.S."/>
            <person name="Xia L.Y."/>
            <person name="Li J."/>
            <person name="Zhao F."/>
            <person name="Cao W.C."/>
        </authorList>
    </citation>
    <scope>NUCLEOTIDE SEQUENCE [LARGE SCALE GENOMIC DNA]</scope>
    <source>
        <strain evidence="1">Iper-2018</strain>
    </source>
</reference>
<organism evidence="1 2">
    <name type="scientific">Ixodes persulcatus</name>
    <name type="common">Taiga tick</name>
    <dbReference type="NCBI Taxonomy" id="34615"/>
    <lineage>
        <taxon>Eukaryota</taxon>
        <taxon>Metazoa</taxon>
        <taxon>Ecdysozoa</taxon>
        <taxon>Arthropoda</taxon>
        <taxon>Chelicerata</taxon>
        <taxon>Arachnida</taxon>
        <taxon>Acari</taxon>
        <taxon>Parasitiformes</taxon>
        <taxon>Ixodida</taxon>
        <taxon>Ixodoidea</taxon>
        <taxon>Ixodidae</taxon>
        <taxon>Ixodinae</taxon>
        <taxon>Ixodes</taxon>
    </lineage>
</organism>
<sequence length="105" mass="11074">MSLAESLCGGDGRQPESGFPATGPPAENELPIPRLAPFPPAEINQRLAVRRIQLRAIEEFESQSGFPEGSGVGPRRGTIATSATHKRDSREEGSSSFLSSLVVAG</sequence>
<accession>A0AC60PLR8</accession>
<evidence type="ECO:0000313" key="2">
    <source>
        <dbReference type="Proteomes" id="UP000805193"/>
    </source>
</evidence>
<protein>
    <submittedName>
        <fullName evidence="1">Uncharacterized protein</fullName>
    </submittedName>
</protein>
<name>A0AC60PLR8_IXOPE</name>
<dbReference type="Proteomes" id="UP000805193">
    <property type="component" value="Unassembled WGS sequence"/>
</dbReference>